<accession>A0ABR3DPT8</accession>
<gene>
    <name evidence="2" type="ORF">QR685DRAFT_510536</name>
</gene>
<protein>
    <submittedName>
        <fullName evidence="2">Uncharacterized protein</fullName>
    </submittedName>
</protein>
<keyword evidence="1" id="KW-0472">Membrane</keyword>
<organism evidence="2 3">
    <name type="scientific">Neurospora intermedia</name>
    <dbReference type="NCBI Taxonomy" id="5142"/>
    <lineage>
        <taxon>Eukaryota</taxon>
        <taxon>Fungi</taxon>
        <taxon>Dikarya</taxon>
        <taxon>Ascomycota</taxon>
        <taxon>Pezizomycotina</taxon>
        <taxon>Sordariomycetes</taxon>
        <taxon>Sordariomycetidae</taxon>
        <taxon>Sordariales</taxon>
        <taxon>Sordariaceae</taxon>
        <taxon>Neurospora</taxon>
    </lineage>
</organism>
<dbReference type="EMBL" id="JAVLET010000001">
    <property type="protein sequence ID" value="KAL0474674.1"/>
    <property type="molecule type" value="Genomic_DNA"/>
</dbReference>
<evidence type="ECO:0000313" key="3">
    <source>
        <dbReference type="Proteomes" id="UP001451303"/>
    </source>
</evidence>
<name>A0ABR3DPT8_NEUIN</name>
<keyword evidence="3" id="KW-1185">Reference proteome</keyword>
<evidence type="ECO:0000256" key="1">
    <source>
        <dbReference type="SAM" id="Phobius"/>
    </source>
</evidence>
<comment type="caution">
    <text evidence="2">The sequence shown here is derived from an EMBL/GenBank/DDBJ whole genome shotgun (WGS) entry which is preliminary data.</text>
</comment>
<keyword evidence="1" id="KW-0812">Transmembrane</keyword>
<proteinExistence type="predicted"/>
<keyword evidence="1" id="KW-1133">Transmembrane helix</keyword>
<sequence length="86" mass="9706">MGGAKGALYICCNWNKEKGYYQAVLKIGWYGTEVFLLFMLTVGFSSLIDATDSVSQVSCMIGMDGWMDELYPKEGKELLKTHMNMF</sequence>
<reference evidence="2 3" key="1">
    <citation type="submission" date="2023-09" db="EMBL/GenBank/DDBJ databases">
        <title>Multi-omics analysis of a traditional fermented food reveals byproduct-associated fungal strains for waste-to-food upcycling.</title>
        <authorList>
            <consortium name="Lawrence Berkeley National Laboratory"/>
            <person name="Rekdal V.M."/>
            <person name="Villalobos-Escobedo J.M."/>
            <person name="Rodriguez-Valeron N."/>
            <person name="Garcia M.O."/>
            <person name="Vasquez D.P."/>
            <person name="Damayanti I."/>
            <person name="Sorensen P.M."/>
            <person name="Baidoo E.E."/>
            <person name="De Carvalho A.C."/>
            <person name="Riley R."/>
            <person name="Lipzen A."/>
            <person name="He G."/>
            <person name="Yan M."/>
            <person name="Haridas S."/>
            <person name="Daum C."/>
            <person name="Yoshinaga Y."/>
            <person name="Ng V."/>
            <person name="Grigoriev I.V."/>
            <person name="Munk R."/>
            <person name="Nuraida L."/>
            <person name="Wijaya C.H."/>
            <person name="Morales P.-C."/>
            <person name="Keasling J.D."/>
        </authorList>
    </citation>
    <scope>NUCLEOTIDE SEQUENCE [LARGE SCALE GENOMIC DNA]</scope>
    <source>
        <strain evidence="2 3">FGSC 2613</strain>
    </source>
</reference>
<dbReference type="Proteomes" id="UP001451303">
    <property type="component" value="Unassembled WGS sequence"/>
</dbReference>
<feature type="transmembrane region" description="Helical" evidence="1">
    <location>
        <begin position="27"/>
        <end position="48"/>
    </location>
</feature>
<evidence type="ECO:0000313" key="2">
    <source>
        <dbReference type="EMBL" id="KAL0474674.1"/>
    </source>
</evidence>